<dbReference type="AlphaFoldDB" id="A0A835YCL5"/>
<accession>A0A835YCL5</accession>
<feature type="compositionally biased region" description="Gly residues" evidence="1">
    <location>
        <begin position="70"/>
        <end position="79"/>
    </location>
</feature>
<reference evidence="2" key="1">
    <citation type="journal article" date="2020" name="bioRxiv">
        <title>Comparative genomics of Chlamydomonas.</title>
        <authorList>
            <person name="Craig R.J."/>
            <person name="Hasan A.R."/>
            <person name="Ness R.W."/>
            <person name="Keightley P.D."/>
        </authorList>
    </citation>
    <scope>NUCLEOTIDE SEQUENCE</scope>
    <source>
        <strain evidence="2">CCAP 11/70</strain>
    </source>
</reference>
<evidence type="ECO:0000256" key="1">
    <source>
        <dbReference type="SAM" id="MobiDB-lite"/>
    </source>
</evidence>
<organism evidence="2 3">
    <name type="scientific">Edaphochlamys debaryana</name>
    <dbReference type="NCBI Taxonomy" id="47281"/>
    <lineage>
        <taxon>Eukaryota</taxon>
        <taxon>Viridiplantae</taxon>
        <taxon>Chlorophyta</taxon>
        <taxon>core chlorophytes</taxon>
        <taxon>Chlorophyceae</taxon>
        <taxon>CS clade</taxon>
        <taxon>Chlamydomonadales</taxon>
        <taxon>Chlamydomonadales incertae sedis</taxon>
        <taxon>Edaphochlamys</taxon>
    </lineage>
</organism>
<feature type="compositionally biased region" description="Basic and acidic residues" evidence="1">
    <location>
        <begin position="7"/>
        <end position="19"/>
    </location>
</feature>
<evidence type="ECO:0000313" key="3">
    <source>
        <dbReference type="Proteomes" id="UP000612055"/>
    </source>
</evidence>
<dbReference type="Proteomes" id="UP000612055">
    <property type="component" value="Unassembled WGS sequence"/>
</dbReference>
<feature type="compositionally biased region" description="Gly residues" evidence="1">
    <location>
        <begin position="140"/>
        <end position="150"/>
    </location>
</feature>
<comment type="caution">
    <text evidence="2">The sequence shown here is derived from an EMBL/GenBank/DDBJ whole genome shotgun (WGS) entry which is preliminary data.</text>
</comment>
<sequence>MTKHGRVPPEAEHAHDDTYNRVMDPNSDFPEPALKGEHLQSVMKCWMPSPPTSPPGGTSGGAKTRKHTGGGDGSGGGGQSLAATVPYSGGAGMGGGKHLPMKGVRGGVEVRDDPNQINHDVREFLAKEISPHGHAHTARGVGGGYGEAPL</sequence>
<keyword evidence="3" id="KW-1185">Reference proteome</keyword>
<dbReference type="EMBL" id="JAEHOE010000010">
    <property type="protein sequence ID" value="KAG2498351.1"/>
    <property type="molecule type" value="Genomic_DNA"/>
</dbReference>
<evidence type="ECO:0000313" key="2">
    <source>
        <dbReference type="EMBL" id="KAG2498351.1"/>
    </source>
</evidence>
<feature type="region of interest" description="Disordered" evidence="1">
    <location>
        <begin position="129"/>
        <end position="150"/>
    </location>
</feature>
<dbReference type="OrthoDB" id="540818at2759"/>
<gene>
    <name evidence="2" type="ORF">HYH03_003610</name>
</gene>
<protein>
    <submittedName>
        <fullName evidence="2">Uncharacterized protein</fullName>
    </submittedName>
</protein>
<feature type="region of interest" description="Disordered" evidence="1">
    <location>
        <begin position="1"/>
        <end position="115"/>
    </location>
</feature>
<proteinExistence type="predicted"/>
<name>A0A835YCL5_9CHLO</name>